<dbReference type="PANTHER" id="PTHR47870">
    <property type="entry name" value="CYTOCHROME C-TYPE BIOGENESIS PROTEIN CCMH"/>
    <property type="match status" value="1"/>
</dbReference>
<keyword evidence="2" id="KW-0677">Repeat</keyword>
<feature type="repeat" description="TPR" evidence="5">
    <location>
        <begin position="238"/>
        <end position="271"/>
    </location>
</feature>
<dbReference type="NCBIfam" id="TIGR03142">
    <property type="entry name" value="cytochro_ccmI"/>
    <property type="match status" value="1"/>
</dbReference>
<keyword evidence="6" id="KW-1133">Transmembrane helix</keyword>
<gene>
    <name evidence="9" type="ORF">SAMN04487960_106107</name>
</gene>
<sequence>MTTTFWLIATVLIALALAFVFYPLLFTKSGRQQTTDIRNQNLMAYRSRMEELDSEHAAGLIDDAAYGQLKDELEGSLLDDVGDAPAPRAVQGSHRRPALLVVLASVVAIPAVAVLLYQQWGGLDQLEQYQTMLAMNSDDASRQARMGDLTAQLRERLEASPDNPDGWAMLGRSYMKIERYRDAAWAFEQLAGQVPDPQSQAVAWGLSAQALFFESRGEMSTGVTRAIANAQALDPDEVNALGLLGIYAFSQEDFQGAIDSWERIVAVAPNHPQLPSIREGINQAYQRLGKENPALAVSGKGVSVRVELANGLAGEVPADAALFVYARIPGEGRSIPVAVARLTAADLPLDLRLDDRYIMNPAMRISDTAEVLVTARVSMTGNAMPQSGDLQGEADDAIAVTDAEQPPVSIVIDSRIP</sequence>
<evidence type="ECO:0000313" key="9">
    <source>
        <dbReference type="EMBL" id="SDX09710.1"/>
    </source>
</evidence>
<proteinExistence type="predicted"/>
<dbReference type="InterPro" id="IPR056413">
    <property type="entry name" value="TPR_CcmH_CycH"/>
</dbReference>
<dbReference type="Proteomes" id="UP000199675">
    <property type="component" value="Unassembled WGS sequence"/>
</dbReference>
<feature type="transmembrane region" description="Helical" evidence="6">
    <location>
        <begin position="6"/>
        <end position="25"/>
    </location>
</feature>
<dbReference type="InterPro" id="IPR011990">
    <property type="entry name" value="TPR-like_helical_dom_sf"/>
</dbReference>
<dbReference type="InterPro" id="IPR056412">
    <property type="entry name" value="Ig_CycH"/>
</dbReference>
<organism evidence="9 10">
    <name type="scientific">Marinobacter mobilis</name>
    <dbReference type="NCBI Taxonomy" id="488533"/>
    <lineage>
        <taxon>Bacteria</taxon>
        <taxon>Pseudomonadati</taxon>
        <taxon>Pseudomonadota</taxon>
        <taxon>Gammaproteobacteria</taxon>
        <taxon>Pseudomonadales</taxon>
        <taxon>Marinobacteraceae</taxon>
        <taxon>Marinobacter</taxon>
    </lineage>
</organism>
<dbReference type="InterPro" id="IPR051263">
    <property type="entry name" value="C-type_cytochrome_biogenesis"/>
</dbReference>
<protein>
    <submittedName>
        <fullName evidence="9">Cytochrome c-type biogenesis protein CcmH</fullName>
    </submittedName>
</protein>
<feature type="domain" description="Cytochrome c-type biogenesis protein H TPR" evidence="8">
    <location>
        <begin position="124"/>
        <end position="269"/>
    </location>
</feature>
<dbReference type="GO" id="GO:0017004">
    <property type="term" value="P:cytochrome complex assembly"/>
    <property type="evidence" value="ECO:0007669"/>
    <property type="project" value="UniProtKB-KW"/>
</dbReference>
<dbReference type="InterPro" id="IPR017560">
    <property type="entry name" value="Cyt_c_biogenesis_CcmI"/>
</dbReference>
<keyword evidence="4 5" id="KW-0802">TPR repeat</keyword>
<dbReference type="PROSITE" id="PS50005">
    <property type="entry name" value="TPR"/>
    <property type="match status" value="1"/>
</dbReference>
<dbReference type="InterPro" id="IPR019734">
    <property type="entry name" value="TPR_rpt"/>
</dbReference>
<keyword evidence="6" id="KW-0472">Membrane</keyword>
<dbReference type="Pfam" id="PF23892">
    <property type="entry name" value="Ig_CycH"/>
    <property type="match status" value="1"/>
</dbReference>
<accession>A0A1H2YWY0</accession>
<evidence type="ECO:0000313" key="10">
    <source>
        <dbReference type="Proteomes" id="UP000199675"/>
    </source>
</evidence>
<reference evidence="9 10" key="1">
    <citation type="submission" date="2016-10" db="EMBL/GenBank/DDBJ databases">
        <authorList>
            <person name="de Groot N.N."/>
        </authorList>
    </citation>
    <scope>NUCLEOTIDE SEQUENCE [LARGE SCALE GENOMIC DNA]</scope>
    <source>
        <strain evidence="9 10">CGMCC 1.7059</strain>
    </source>
</reference>
<evidence type="ECO:0000259" key="8">
    <source>
        <dbReference type="Pfam" id="PF23914"/>
    </source>
</evidence>
<evidence type="ECO:0000256" key="5">
    <source>
        <dbReference type="PROSITE-ProRule" id="PRU00339"/>
    </source>
</evidence>
<dbReference type="EMBL" id="FNNE01000006">
    <property type="protein sequence ID" value="SDX09710.1"/>
    <property type="molecule type" value="Genomic_DNA"/>
</dbReference>
<dbReference type="GO" id="GO:0030313">
    <property type="term" value="C:cell envelope"/>
    <property type="evidence" value="ECO:0007669"/>
    <property type="project" value="UniProtKB-SubCell"/>
</dbReference>
<dbReference type="PANTHER" id="PTHR47870:SF4">
    <property type="entry name" value="CYTOCHROME C-TYPE BIOGENESIS PROTEIN CYCH"/>
    <property type="match status" value="1"/>
</dbReference>
<keyword evidence="6" id="KW-0812">Transmembrane</keyword>
<evidence type="ECO:0000256" key="4">
    <source>
        <dbReference type="ARBA" id="ARBA00022803"/>
    </source>
</evidence>
<dbReference type="RefSeq" id="WP_091813564.1">
    <property type="nucleotide sequence ID" value="NZ_FNNE01000006.1"/>
</dbReference>
<evidence type="ECO:0000259" key="7">
    <source>
        <dbReference type="Pfam" id="PF23892"/>
    </source>
</evidence>
<dbReference type="AlphaFoldDB" id="A0A1H2YWY0"/>
<dbReference type="SMART" id="SM00028">
    <property type="entry name" value="TPR"/>
    <property type="match status" value="2"/>
</dbReference>
<evidence type="ECO:0000256" key="1">
    <source>
        <dbReference type="ARBA" id="ARBA00004196"/>
    </source>
</evidence>
<keyword evidence="3" id="KW-0201">Cytochrome c-type biogenesis</keyword>
<evidence type="ECO:0000256" key="6">
    <source>
        <dbReference type="SAM" id="Phobius"/>
    </source>
</evidence>
<dbReference type="SUPFAM" id="SSF48452">
    <property type="entry name" value="TPR-like"/>
    <property type="match status" value="1"/>
</dbReference>
<dbReference type="GO" id="GO:0005886">
    <property type="term" value="C:plasma membrane"/>
    <property type="evidence" value="ECO:0007669"/>
    <property type="project" value="TreeGrafter"/>
</dbReference>
<dbReference type="Gene3D" id="1.25.40.10">
    <property type="entry name" value="Tetratricopeptide repeat domain"/>
    <property type="match status" value="1"/>
</dbReference>
<name>A0A1H2YWY0_9GAMM</name>
<evidence type="ECO:0000256" key="3">
    <source>
        <dbReference type="ARBA" id="ARBA00022748"/>
    </source>
</evidence>
<dbReference type="Pfam" id="PF23914">
    <property type="entry name" value="TPR_CcmH_CycH"/>
    <property type="match status" value="1"/>
</dbReference>
<dbReference type="STRING" id="488533.SAMN04487960_106107"/>
<feature type="transmembrane region" description="Helical" evidence="6">
    <location>
        <begin position="98"/>
        <end position="117"/>
    </location>
</feature>
<dbReference type="OrthoDB" id="9776053at2"/>
<feature type="domain" description="Cytochrome c-type biogenesis protein H Ig-like" evidence="7">
    <location>
        <begin position="302"/>
        <end position="413"/>
    </location>
</feature>
<comment type="subcellular location">
    <subcellularLocation>
        <location evidence="1">Cell envelope</location>
    </subcellularLocation>
</comment>
<keyword evidence="10" id="KW-1185">Reference proteome</keyword>
<evidence type="ECO:0000256" key="2">
    <source>
        <dbReference type="ARBA" id="ARBA00022737"/>
    </source>
</evidence>